<keyword evidence="1" id="KW-0472">Membrane</keyword>
<reference evidence="2 3" key="1">
    <citation type="submission" date="2015-12" db="EMBL/GenBank/DDBJ databases">
        <title>Streptococcus penaeicida sp. nov.</title>
        <authorList>
            <person name="Gomez-Gil B."/>
            <person name="Morales-Covarrubias M."/>
        </authorList>
    </citation>
    <scope>NUCLEOTIDE SEQUENCE [LARGE SCALE GENOMIC DNA]</scope>
    <source>
        <strain evidence="2 3">CAIM 1838</strain>
    </source>
</reference>
<evidence type="ECO:0000313" key="2">
    <source>
        <dbReference type="EMBL" id="PND47391.1"/>
    </source>
</evidence>
<feature type="transmembrane region" description="Helical" evidence="1">
    <location>
        <begin position="36"/>
        <end position="58"/>
    </location>
</feature>
<keyword evidence="1" id="KW-0812">Transmembrane</keyword>
<evidence type="ECO:0000256" key="1">
    <source>
        <dbReference type="SAM" id="Phobius"/>
    </source>
</evidence>
<name>A0A2N8LB51_9STRE</name>
<dbReference type="OrthoDB" id="2236761at2"/>
<accession>A0A2N8LB51</accession>
<organism evidence="2 3">
    <name type="scientific">Streptococcus penaeicida</name>
    <dbReference type="NCBI Taxonomy" id="1765960"/>
    <lineage>
        <taxon>Bacteria</taxon>
        <taxon>Bacillati</taxon>
        <taxon>Bacillota</taxon>
        <taxon>Bacilli</taxon>
        <taxon>Lactobacillales</taxon>
        <taxon>Streptococcaceae</taxon>
        <taxon>Streptococcus</taxon>
    </lineage>
</organism>
<protein>
    <recommendedName>
        <fullName evidence="4">Accessory secretory protein Asp4</fullName>
    </recommendedName>
</protein>
<sequence length="61" mass="7202">MDDKKNLSFLEDDIEKRLKKSRQKLPEKKKNDVRNYAYVLLGSVIVISVIMGLLNTLYRLF</sequence>
<keyword evidence="3" id="KW-1185">Reference proteome</keyword>
<keyword evidence="1" id="KW-1133">Transmembrane helix</keyword>
<evidence type="ECO:0000313" key="3">
    <source>
        <dbReference type="Proteomes" id="UP000235963"/>
    </source>
</evidence>
<dbReference type="EMBL" id="LOCM01000027">
    <property type="protein sequence ID" value="PND47391.1"/>
    <property type="molecule type" value="Genomic_DNA"/>
</dbReference>
<gene>
    <name evidence="2" type="ORF">AT575_06930</name>
</gene>
<dbReference type="RefSeq" id="WP_102777743.1">
    <property type="nucleotide sequence ID" value="NZ_CBCSGP010000014.1"/>
</dbReference>
<comment type="caution">
    <text evidence="2">The sequence shown here is derived from an EMBL/GenBank/DDBJ whole genome shotgun (WGS) entry which is preliminary data.</text>
</comment>
<dbReference type="Proteomes" id="UP000235963">
    <property type="component" value="Unassembled WGS sequence"/>
</dbReference>
<evidence type="ECO:0008006" key="4">
    <source>
        <dbReference type="Google" id="ProtNLM"/>
    </source>
</evidence>
<proteinExistence type="predicted"/>
<dbReference type="AlphaFoldDB" id="A0A2N8LB51"/>